<dbReference type="GO" id="GO:0000974">
    <property type="term" value="C:Prp19 complex"/>
    <property type="evidence" value="ECO:0007669"/>
    <property type="project" value="TreeGrafter"/>
</dbReference>
<dbReference type="PANTHER" id="PTHR13296">
    <property type="entry name" value="BCAS2 PROTEIN"/>
    <property type="match status" value="1"/>
</dbReference>
<keyword evidence="8" id="KW-1185">Reference proteome</keyword>
<keyword evidence="4" id="KW-0747">Spliceosome</keyword>
<dbReference type="GO" id="GO:0006397">
    <property type="term" value="P:mRNA processing"/>
    <property type="evidence" value="ECO:0007669"/>
    <property type="project" value="UniProtKB-KW"/>
</dbReference>
<keyword evidence="6" id="KW-0539">Nucleus</keyword>
<dbReference type="GO" id="GO:0008380">
    <property type="term" value="P:RNA splicing"/>
    <property type="evidence" value="ECO:0007669"/>
    <property type="project" value="UniProtKB-KW"/>
</dbReference>
<gene>
    <name evidence="7" type="ORF">NOR_07217</name>
</gene>
<comment type="subcellular location">
    <subcellularLocation>
        <location evidence="1">Nucleus</location>
    </subcellularLocation>
</comment>
<dbReference type="AlphaFoldDB" id="A0A166YRY3"/>
<dbReference type="GO" id="GO:0071013">
    <property type="term" value="C:catalytic step 2 spliceosome"/>
    <property type="evidence" value="ECO:0007669"/>
    <property type="project" value="TreeGrafter"/>
</dbReference>
<evidence type="ECO:0000256" key="1">
    <source>
        <dbReference type="ARBA" id="ARBA00004123"/>
    </source>
</evidence>
<accession>A0A166YRY3</accession>
<evidence type="ECO:0000313" key="8">
    <source>
        <dbReference type="Proteomes" id="UP000243498"/>
    </source>
</evidence>
<evidence type="ECO:0000256" key="2">
    <source>
        <dbReference type="ARBA" id="ARBA00010788"/>
    </source>
</evidence>
<keyword evidence="3" id="KW-0507">mRNA processing</keyword>
<comment type="similarity">
    <text evidence="2">Belongs to the SPF27 family.</text>
</comment>
<proteinExistence type="inferred from homology"/>
<reference evidence="7 8" key="1">
    <citation type="journal article" date="2016" name="Genome Biol. Evol.">
        <title>Divergent and convergent evolution of fungal pathogenicity.</title>
        <authorList>
            <person name="Shang Y."/>
            <person name="Xiao G."/>
            <person name="Zheng P."/>
            <person name="Cen K."/>
            <person name="Zhan S."/>
            <person name="Wang C."/>
        </authorList>
    </citation>
    <scope>NUCLEOTIDE SEQUENCE [LARGE SCALE GENOMIC DNA]</scope>
    <source>
        <strain evidence="7 8">RCEF 4871</strain>
    </source>
</reference>
<dbReference type="STRING" id="1081105.A0A166YRY3"/>
<keyword evidence="5" id="KW-0508">mRNA splicing</keyword>
<evidence type="ECO:0000256" key="4">
    <source>
        <dbReference type="ARBA" id="ARBA00022728"/>
    </source>
</evidence>
<evidence type="ECO:0000313" key="7">
    <source>
        <dbReference type="EMBL" id="OAA37201.1"/>
    </source>
</evidence>
<name>A0A166YRY3_METRR</name>
<dbReference type="InterPro" id="IPR008409">
    <property type="entry name" value="SPF27"/>
</dbReference>
<organism evidence="7 8">
    <name type="scientific">Metarhizium rileyi (strain RCEF 4871)</name>
    <name type="common">Nomuraea rileyi</name>
    <dbReference type="NCBI Taxonomy" id="1649241"/>
    <lineage>
        <taxon>Eukaryota</taxon>
        <taxon>Fungi</taxon>
        <taxon>Dikarya</taxon>
        <taxon>Ascomycota</taxon>
        <taxon>Pezizomycotina</taxon>
        <taxon>Sordariomycetes</taxon>
        <taxon>Hypocreomycetidae</taxon>
        <taxon>Hypocreales</taxon>
        <taxon>Clavicipitaceae</taxon>
        <taxon>Metarhizium</taxon>
    </lineage>
</organism>
<evidence type="ECO:0000256" key="3">
    <source>
        <dbReference type="ARBA" id="ARBA00022664"/>
    </source>
</evidence>
<dbReference type="Proteomes" id="UP000243498">
    <property type="component" value="Unassembled WGS sequence"/>
</dbReference>
<dbReference type="GO" id="GO:0071011">
    <property type="term" value="C:precatalytic spliceosome"/>
    <property type="evidence" value="ECO:0007669"/>
    <property type="project" value="TreeGrafter"/>
</dbReference>
<dbReference type="EMBL" id="AZHC01000031">
    <property type="protein sequence ID" value="OAA37201.1"/>
    <property type="molecule type" value="Genomic_DNA"/>
</dbReference>
<sequence>MSAPAYHASLPYIDLPSEPELAAARALIAQEPQPPRAATTPLSPTFSPAIQTELARVASSTPLTPLSTRRYEAQDLVDDADAAPVLARAYTSAAYLSSRLRNLQLLESHGANAWLLSNYHLEAVLRRVEAQLAAVRREVDEVNAARQRRQADVRAELLGLEEAWRSGVARVLETEVAVQELRASFRDELSNAQS</sequence>
<evidence type="ECO:0000256" key="5">
    <source>
        <dbReference type="ARBA" id="ARBA00023187"/>
    </source>
</evidence>
<evidence type="ECO:0000256" key="6">
    <source>
        <dbReference type="ARBA" id="ARBA00023242"/>
    </source>
</evidence>
<dbReference type="PANTHER" id="PTHR13296:SF0">
    <property type="entry name" value="PRE-MRNA-SPLICING FACTOR SPF27"/>
    <property type="match status" value="1"/>
</dbReference>
<dbReference type="OrthoDB" id="205794at2759"/>
<dbReference type="OMA" id="TSEMHPA"/>
<comment type="caution">
    <text evidence="7">The sequence shown here is derived from an EMBL/GenBank/DDBJ whole genome shotgun (WGS) entry which is preliminary data.</text>
</comment>
<dbReference type="Pfam" id="PF05700">
    <property type="entry name" value="BCAS2"/>
    <property type="match status" value="1"/>
</dbReference>
<protein>
    <submittedName>
        <fullName evidence="7">Breast carcinoma amplified sequence 2</fullName>
    </submittedName>
</protein>